<gene>
    <name evidence="7" type="ORF">A4U43_C06F13480</name>
</gene>
<dbReference type="GO" id="GO:0005506">
    <property type="term" value="F:iron ion binding"/>
    <property type="evidence" value="ECO:0007669"/>
    <property type="project" value="InterPro"/>
</dbReference>
<evidence type="ECO:0000256" key="3">
    <source>
        <dbReference type="ARBA" id="ARBA00023004"/>
    </source>
</evidence>
<dbReference type="Gramene" id="ONK66920">
    <property type="protein sequence ID" value="ONK66920"/>
    <property type="gene ID" value="A4U43_C06F13480"/>
</dbReference>
<dbReference type="InterPro" id="IPR036396">
    <property type="entry name" value="Cyt_P450_sf"/>
</dbReference>
<dbReference type="GO" id="GO:0020037">
    <property type="term" value="F:heme binding"/>
    <property type="evidence" value="ECO:0007669"/>
    <property type="project" value="InterPro"/>
</dbReference>
<evidence type="ECO:0000256" key="5">
    <source>
        <dbReference type="RuleBase" id="RU000461"/>
    </source>
</evidence>
<dbReference type="CDD" id="cd11072">
    <property type="entry name" value="CYP71-like"/>
    <property type="match status" value="1"/>
</dbReference>
<keyword evidence="5" id="KW-0560">Oxidoreductase</keyword>
<dbReference type="PANTHER" id="PTHR47955">
    <property type="entry name" value="CYTOCHROME P450 FAMILY 71 PROTEIN"/>
    <property type="match status" value="1"/>
</dbReference>
<comment type="similarity">
    <text evidence="1 5">Belongs to the cytochrome P450 family.</text>
</comment>
<keyword evidence="5" id="KW-0503">Monooxygenase</keyword>
<dbReference type="GO" id="GO:0016705">
    <property type="term" value="F:oxidoreductase activity, acting on paired donors, with incorporation or reduction of molecular oxygen"/>
    <property type="evidence" value="ECO:0007669"/>
    <property type="project" value="InterPro"/>
</dbReference>
<evidence type="ECO:0000256" key="4">
    <source>
        <dbReference type="PIRSR" id="PIRSR602401-1"/>
    </source>
</evidence>
<evidence type="ECO:0000256" key="6">
    <source>
        <dbReference type="SAM" id="SignalP"/>
    </source>
</evidence>
<evidence type="ECO:0000313" key="8">
    <source>
        <dbReference type="Proteomes" id="UP000243459"/>
    </source>
</evidence>
<reference evidence="8" key="1">
    <citation type="journal article" date="2017" name="Nat. Commun.">
        <title>The asparagus genome sheds light on the origin and evolution of a young Y chromosome.</title>
        <authorList>
            <person name="Harkess A."/>
            <person name="Zhou J."/>
            <person name="Xu C."/>
            <person name="Bowers J.E."/>
            <person name="Van der Hulst R."/>
            <person name="Ayyampalayam S."/>
            <person name="Mercati F."/>
            <person name="Riccardi P."/>
            <person name="McKain M.R."/>
            <person name="Kakrana A."/>
            <person name="Tang H."/>
            <person name="Ray J."/>
            <person name="Groenendijk J."/>
            <person name="Arikit S."/>
            <person name="Mathioni S.M."/>
            <person name="Nakano M."/>
            <person name="Shan H."/>
            <person name="Telgmann-Rauber A."/>
            <person name="Kanno A."/>
            <person name="Yue Z."/>
            <person name="Chen H."/>
            <person name="Li W."/>
            <person name="Chen Y."/>
            <person name="Xu X."/>
            <person name="Zhang Y."/>
            <person name="Luo S."/>
            <person name="Chen H."/>
            <person name="Gao J."/>
            <person name="Mao Z."/>
            <person name="Pires J.C."/>
            <person name="Luo M."/>
            <person name="Kudrna D."/>
            <person name="Wing R.A."/>
            <person name="Meyers B.C."/>
            <person name="Yi K."/>
            <person name="Kong H."/>
            <person name="Lavrijsen P."/>
            <person name="Sunseri F."/>
            <person name="Falavigna A."/>
            <person name="Ye Y."/>
            <person name="Leebens-Mack J.H."/>
            <person name="Chen G."/>
        </authorList>
    </citation>
    <scope>NUCLEOTIDE SEQUENCE [LARGE SCALE GENOMIC DNA]</scope>
    <source>
        <strain evidence="8">cv. DH0086</strain>
    </source>
</reference>
<evidence type="ECO:0000256" key="1">
    <source>
        <dbReference type="ARBA" id="ARBA00010617"/>
    </source>
</evidence>
<proteinExistence type="inferred from homology"/>
<dbReference type="OrthoDB" id="1470350at2759"/>
<keyword evidence="3 4" id="KW-0408">Iron</keyword>
<name>A0A5P1ES93_ASPOF</name>
<dbReference type="Proteomes" id="UP000243459">
    <property type="component" value="Chromosome 6"/>
</dbReference>
<dbReference type="Pfam" id="PF00067">
    <property type="entry name" value="p450"/>
    <property type="match status" value="1"/>
</dbReference>
<keyword evidence="8" id="KW-1185">Reference proteome</keyword>
<dbReference type="PRINTS" id="PR00463">
    <property type="entry name" value="EP450I"/>
</dbReference>
<dbReference type="InterPro" id="IPR002401">
    <property type="entry name" value="Cyt_P450_E_grp-I"/>
</dbReference>
<protein>
    <recommendedName>
        <fullName evidence="9">Cytochrome P450</fullName>
    </recommendedName>
</protein>
<organism evidence="7 8">
    <name type="scientific">Asparagus officinalis</name>
    <name type="common">Garden asparagus</name>
    <dbReference type="NCBI Taxonomy" id="4686"/>
    <lineage>
        <taxon>Eukaryota</taxon>
        <taxon>Viridiplantae</taxon>
        <taxon>Streptophyta</taxon>
        <taxon>Embryophyta</taxon>
        <taxon>Tracheophyta</taxon>
        <taxon>Spermatophyta</taxon>
        <taxon>Magnoliopsida</taxon>
        <taxon>Liliopsida</taxon>
        <taxon>Asparagales</taxon>
        <taxon>Asparagaceae</taxon>
        <taxon>Asparagoideae</taxon>
        <taxon>Asparagus</taxon>
    </lineage>
</organism>
<dbReference type="OMA" id="QVITEEH"/>
<accession>A0A5P1ES93</accession>
<evidence type="ECO:0000313" key="7">
    <source>
        <dbReference type="EMBL" id="ONK66920.1"/>
    </source>
</evidence>
<dbReference type="PANTHER" id="PTHR47955:SF14">
    <property type="entry name" value="OS01G0543600 PROTEIN"/>
    <property type="match status" value="1"/>
</dbReference>
<evidence type="ECO:0008006" key="9">
    <source>
        <dbReference type="Google" id="ProtNLM"/>
    </source>
</evidence>
<dbReference type="InterPro" id="IPR017972">
    <property type="entry name" value="Cyt_P450_CS"/>
</dbReference>
<feature type="binding site" description="axial binding residue" evidence="4">
    <location>
        <position position="463"/>
    </location>
    <ligand>
        <name>heme</name>
        <dbReference type="ChEBI" id="CHEBI:30413"/>
    </ligand>
    <ligandPart>
        <name>Fe</name>
        <dbReference type="ChEBI" id="CHEBI:18248"/>
    </ligandPart>
</feature>
<dbReference type="FunFam" id="1.10.630.10:FF:000011">
    <property type="entry name" value="Cytochrome P450 83B1"/>
    <property type="match status" value="1"/>
</dbReference>
<dbReference type="EMBL" id="CM007386">
    <property type="protein sequence ID" value="ONK66920.1"/>
    <property type="molecule type" value="Genomic_DNA"/>
</dbReference>
<keyword evidence="6" id="KW-0732">Signal</keyword>
<feature type="signal peptide" evidence="6">
    <location>
        <begin position="1"/>
        <end position="28"/>
    </location>
</feature>
<feature type="chain" id="PRO_5024412130" description="Cytochrome P450" evidence="6">
    <location>
        <begin position="29"/>
        <end position="523"/>
    </location>
</feature>
<dbReference type="SUPFAM" id="SSF48264">
    <property type="entry name" value="Cytochrome P450"/>
    <property type="match status" value="1"/>
</dbReference>
<dbReference type="AlphaFoldDB" id="A0A5P1ES93"/>
<sequence length="523" mass="59815">MSETFILGLLLLISPLVLLLLSIKRTNSNKLNLPPCPPKLPLIGNLHQLGSLPHRSLRSLANKHGPTMLLQLGQVPTLVVSSPEITCEIMKTKDIIFASRPPSKIIATLLHGSNDIAFAPYGEYWRKARKLCVTHLLGTKMVQFFQHAREEEVECMMANIYETSQSYVNLSSILNMFATNIVTRVVSNDLFRDQEKKSMLHMLIEENSALVGAFHPADFFPLIGWLDIFSLDWRGAFHPADFFPLIGWLDIFSLDWRGKRNAKRWDNILEEVINNKAKRLKDDVSHNNNRDFVEVLLSLENDPSVDFPFTRGNIKAILMDMFAAGIDTSYITLEWSMAELVRNPKVMKKLQDEVRGKARGKDMIRDEDLSKMSYLKSVIKEVMRLHPPVPLLLPRVLTESSELSGYKIPKNTRIIINAWALARDPKCWEEPDEFRPERFMDSLIDFKGNDFQFIPFGAGRRICPGMNFAMHNIELALANLVNRFEWSMPEHLSREDLDMNETPGLTSRKEKRLDLVAKFLAVG</sequence>
<comment type="cofactor">
    <cofactor evidence="4">
        <name>heme</name>
        <dbReference type="ChEBI" id="CHEBI:30413"/>
    </cofactor>
</comment>
<dbReference type="Gene3D" id="1.10.630.10">
    <property type="entry name" value="Cytochrome P450"/>
    <property type="match status" value="1"/>
</dbReference>
<dbReference type="InterPro" id="IPR001128">
    <property type="entry name" value="Cyt_P450"/>
</dbReference>
<keyword evidence="4 5" id="KW-0349">Heme</keyword>
<dbReference type="GO" id="GO:0004497">
    <property type="term" value="F:monooxygenase activity"/>
    <property type="evidence" value="ECO:0007669"/>
    <property type="project" value="UniProtKB-KW"/>
</dbReference>
<keyword evidence="2 4" id="KW-0479">Metal-binding</keyword>
<evidence type="ECO:0000256" key="2">
    <source>
        <dbReference type="ARBA" id="ARBA00022723"/>
    </source>
</evidence>
<dbReference type="PROSITE" id="PS00086">
    <property type="entry name" value="CYTOCHROME_P450"/>
    <property type="match status" value="1"/>
</dbReference>
<dbReference type="PRINTS" id="PR00385">
    <property type="entry name" value="P450"/>
</dbReference>